<feature type="domain" description="Response regulatory" evidence="6">
    <location>
        <begin position="5"/>
        <end position="120"/>
    </location>
</feature>
<evidence type="ECO:0000259" key="5">
    <source>
        <dbReference type="PROSITE" id="PS50043"/>
    </source>
</evidence>
<dbReference type="SMART" id="SM00421">
    <property type="entry name" value="HTH_LUXR"/>
    <property type="match status" value="1"/>
</dbReference>
<evidence type="ECO:0000256" key="2">
    <source>
        <dbReference type="ARBA" id="ARBA00023125"/>
    </source>
</evidence>
<dbReference type="AlphaFoldDB" id="D9QNZ8"/>
<feature type="modified residue" description="4-aspartylphosphate" evidence="4">
    <location>
        <position position="54"/>
    </location>
</feature>
<dbReference type="PANTHER" id="PTHR44688:SF16">
    <property type="entry name" value="DNA-BINDING TRANSCRIPTIONAL ACTIVATOR DEVR_DOSR"/>
    <property type="match status" value="1"/>
</dbReference>
<dbReference type="Pfam" id="PF00196">
    <property type="entry name" value="GerE"/>
    <property type="match status" value="1"/>
</dbReference>
<keyword evidence="3" id="KW-0804">Transcription</keyword>
<name>D9QNZ8_BRESC</name>
<dbReference type="GO" id="GO:0000160">
    <property type="term" value="P:phosphorelay signal transduction system"/>
    <property type="evidence" value="ECO:0007669"/>
    <property type="project" value="InterPro"/>
</dbReference>
<dbReference type="Pfam" id="PF00072">
    <property type="entry name" value="Response_reg"/>
    <property type="match status" value="1"/>
</dbReference>
<dbReference type="Gene3D" id="3.40.50.2300">
    <property type="match status" value="1"/>
</dbReference>
<dbReference type="PANTHER" id="PTHR44688">
    <property type="entry name" value="DNA-BINDING TRANSCRIPTIONAL ACTIVATOR DEVR_DOSR"/>
    <property type="match status" value="1"/>
</dbReference>
<dbReference type="GO" id="GO:0006355">
    <property type="term" value="P:regulation of DNA-templated transcription"/>
    <property type="evidence" value="ECO:0007669"/>
    <property type="project" value="InterPro"/>
</dbReference>
<feature type="domain" description="HTH luxR-type" evidence="5">
    <location>
        <begin position="136"/>
        <end position="201"/>
    </location>
</feature>
<dbReference type="PROSITE" id="PS50043">
    <property type="entry name" value="HTH_LUXR_2"/>
    <property type="match status" value="1"/>
</dbReference>
<dbReference type="Proteomes" id="UP000002696">
    <property type="component" value="Chromosome"/>
</dbReference>
<accession>D9QNZ8</accession>
<evidence type="ECO:0000313" key="7">
    <source>
        <dbReference type="EMBL" id="ADL00431.1"/>
    </source>
</evidence>
<evidence type="ECO:0000256" key="4">
    <source>
        <dbReference type="PROSITE-ProRule" id="PRU00169"/>
    </source>
</evidence>
<protein>
    <submittedName>
        <fullName evidence="7">Two component transcriptional regulator, LuxR family</fullName>
    </submittedName>
</protein>
<dbReference type="SUPFAM" id="SSF52172">
    <property type="entry name" value="CheY-like"/>
    <property type="match status" value="1"/>
</dbReference>
<dbReference type="InterPro" id="IPR011006">
    <property type="entry name" value="CheY-like_superfamily"/>
</dbReference>
<dbReference type="CDD" id="cd06170">
    <property type="entry name" value="LuxR_C_like"/>
    <property type="match status" value="1"/>
</dbReference>
<dbReference type="InterPro" id="IPR016032">
    <property type="entry name" value="Sig_transdc_resp-reg_C-effctor"/>
</dbReference>
<dbReference type="SMART" id="SM00448">
    <property type="entry name" value="REC"/>
    <property type="match status" value="1"/>
</dbReference>
<evidence type="ECO:0000259" key="6">
    <source>
        <dbReference type="PROSITE" id="PS50110"/>
    </source>
</evidence>
<dbReference type="GO" id="GO:0003677">
    <property type="term" value="F:DNA binding"/>
    <property type="evidence" value="ECO:0007669"/>
    <property type="project" value="UniProtKB-KW"/>
</dbReference>
<dbReference type="eggNOG" id="COG4566">
    <property type="taxonomic scope" value="Bacteria"/>
</dbReference>
<dbReference type="InterPro" id="IPR000792">
    <property type="entry name" value="Tscrpt_reg_LuxR_C"/>
</dbReference>
<evidence type="ECO:0000256" key="1">
    <source>
        <dbReference type="ARBA" id="ARBA00023015"/>
    </source>
</evidence>
<evidence type="ECO:0000313" key="8">
    <source>
        <dbReference type="Proteomes" id="UP000002696"/>
    </source>
</evidence>
<dbReference type="InterPro" id="IPR036388">
    <property type="entry name" value="WH-like_DNA-bd_sf"/>
</dbReference>
<keyword evidence="8" id="KW-1185">Reference proteome</keyword>
<dbReference type="InterPro" id="IPR001789">
    <property type="entry name" value="Sig_transdc_resp-reg_receiver"/>
</dbReference>
<dbReference type="KEGG" id="bsb:Bresu_1119"/>
<dbReference type="SUPFAM" id="SSF46894">
    <property type="entry name" value="C-terminal effector domain of the bipartite response regulators"/>
    <property type="match status" value="1"/>
</dbReference>
<dbReference type="PROSITE" id="PS50110">
    <property type="entry name" value="RESPONSE_REGULATORY"/>
    <property type="match status" value="1"/>
</dbReference>
<proteinExistence type="predicted"/>
<dbReference type="EMBL" id="CP002102">
    <property type="protein sequence ID" value="ADL00431.1"/>
    <property type="molecule type" value="Genomic_DNA"/>
</dbReference>
<dbReference type="HOGENOM" id="CLU_000445_90_4_5"/>
<reference evidence="8" key="1">
    <citation type="journal article" date="2011" name="J. Bacteriol.">
        <title>Genome sequences of eight morphologically diverse alphaproteobacteria.</title>
        <authorList>
            <consortium name="US DOE Joint Genome Institute"/>
            <person name="Brown P.J."/>
            <person name="Kysela D.T."/>
            <person name="Buechlein A."/>
            <person name="Hemmerich C."/>
            <person name="Brun Y.V."/>
        </authorList>
    </citation>
    <scope>NUCLEOTIDE SEQUENCE [LARGE SCALE GENOMIC DNA]</scope>
    <source>
        <strain evidence="8">ATCC 15264 / DSM 4735 / LMG 14903 / NBRC 16000 / CB 81</strain>
    </source>
</reference>
<evidence type="ECO:0000256" key="3">
    <source>
        <dbReference type="ARBA" id="ARBA00023163"/>
    </source>
</evidence>
<dbReference type="STRING" id="633149.Bresu_1119"/>
<keyword evidence="2" id="KW-0238">DNA-binding</keyword>
<dbReference type="Gene3D" id="1.10.10.10">
    <property type="entry name" value="Winged helix-like DNA-binding domain superfamily/Winged helix DNA-binding domain"/>
    <property type="match status" value="1"/>
</dbReference>
<dbReference type="InParanoid" id="D9QNZ8"/>
<sequence>MSKGHVFVIDDDAAVLASIEAMLSVADFEVTVFASPTAFLSASESLPFGCVVTDVRMPEMSGLALVERLAKTGRQEWPLIVISGHADVPMAVAAMKAGASNFLEKPFGSGALVQAIADAFTACGPVDTASTEFGDARRRYQTLSPREREVLSHLVNGASSKVTALVLGISPRTVDVFRGNILRKMQAPNIAAIATMVGRGLAA</sequence>
<keyword evidence="4" id="KW-0597">Phosphoprotein</keyword>
<organism evidence="7 8">
    <name type="scientific">Brevundimonas subvibrioides (strain ATCC 15264 / DSM 4735 / LMG 14903 / NBRC 16000 / CB 81)</name>
    <name type="common">Caulobacter subvibrioides</name>
    <dbReference type="NCBI Taxonomy" id="633149"/>
    <lineage>
        <taxon>Bacteria</taxon>
        <taxon>Pseudomonadati</taxon>
        <taxon>Pseudomonadota</taxon>
        <taxon>Alphaproteobacteria</taxon>
        <taxon>Caulobacterales</taxon>
        <taxon>Caulobacteraceae</taxon>
        <taxon>Brevundimonas</taxon>
    </lineage>
</organism>
<gene>
    <name evidence="7" type="ordered locus">Bresu_1119</name>
</gene>
<dbReference type="PRINTS" id="PR00038">
    <property type="entry name" value="HTHLUXR"/>
</dbReference>
<keyword evidence="1" id="KW-0805">Transcription regulation</keyword>
<dbReference type="RefSeq" id="WP_013268534.1">
    <property type="nucleotide sequence ID" value="NC_014375.1"/>
</dbReference>